<evidence type="ECO:0000313" key="3">
    <source>
        <dbReference type="Proteomes" id="UP001338309"/>
    </source>
</evidence>
<keyword evidence="1" id="KW-1133">Transmembrane helix</keyword>
<comment type="caution">
    <text evidence="2">The sequence shown here is derived from an EMBL/GenBank/DDBJ whole genome shotgun (WGS) entry which is preliminary data.</text>
</comment>
<sequence length="233" mass="26593">MENKALAFDYLKNLMLVNEEADKLASEDPNLSQEDKETLLPLMTLIKEVSAKARETDYLKSENGKKLNEEQVKAQIRGFELNTRNMENTYDTIMSIKSSLQMVVKDATRAYNYIMAMYITAFILGIGLIVTSIYFAAHDKTILAIAFGSVGFLDLVTTFFFKPPLEIQNSRSNLSQLMIIITNWFAELMNTNTYIGQRGADITWQEMKDISDSLNESTKKMVSLIEEYSEVRK</sequence>
<keyword evidence="3" id="KW-1185">Reference proteome</keyword>
<evidence type="ECO:0000313" key="2">
    <source>
        <dbReference type="EMBL" id="GMQ28971.1"/>
    </source>
</evidence>
<accession>A0ABQ6PLW4</accession>
<organism evidence="2 3">
    <name type="scientific">Algoriphagus confluentis</name>
    <dbReference type="NCBI Taxonomy" id="1697556"/>
    <lineage>
        <taxon>Bacteria</taxon>
        <taxon>Pseudomonadati</taxon>
        <taxon>Bacteroidota</taxon>
        <taxon>Cytophagia</taxon>
        <taxon>Cytophagales</taxon>
        <taxon>Cyclobacteriaceae</taxon>
        <taxon>Algoriphagus</taxon>
    </lineage>
</organism>
<dbReference type="Proteomes" id="UP001338309">
    <property type="component" value="Unassembled WGS sequence"/>
</dbReference>
<evidence type="ECO:0000256" key="1">
    <source>
        <dbReference type="SAM" id="Phobius"/>
    </source>
</evidence>
<dbReference type="EMBL" id="BTPD01000004">
    <property type="protein sequence ID" value="GMQ28971.1"/>
    <property type="molecule type" value="Genomic_DNA"/>
</dbReference>
<reference evidence="2 3" key="1">
    <citation type="submission" date="2023-08" db="EMBL/GenBank/DDBJ databases">
        <title>Draft genome sequence of Algoriphagus confluentis.</title>
        <authorList>
            <person name="Takatani N."/>
            <person name="Hosokawa M."/>
            <person name="Sawabe T."/>
        </authorList>
    </citation>
    <scope>NUCLEOTIDE SEQUENCE [LARGE SCALE GENOMIC DNA]</scope>
    <source>
        <strain evidence="2 3">NBRC 111222</strain>
    </source>
</reference>
<name>A0ABQ6PLW4_9BACT</name>
<feature type="transmembrane region" description="Helical" evidence="1">
    <location>
        <begin position="110"/>
        <end position="136"/>
    </location>
</feature>
<keyword evidence="1" id="KW-0812">Transmembrane</keyword>
<protein>
    <submittedName>
        <fullName evidence="2">Uncharacterized protein</fullName>
    </submittedName>
</protein>
<proteinExistence type="predicted"/>
<feature type="transmembrane region" description="Helical" evidence="1">
    <location>
        <begin position="142"/>
        <end position="161"/>
    </location>
</feature>
<dbReference type="RefSeq" id="WP_338223706.1">
    <property type="nucleotide sequence ID" value="NZ_BTPD01000004.1"/>
</dbReference>
<keyword evidence="1" id="KW-0472">Membrane</keyword>
<gene>
    <name evidence="2" type="ORF">Aconfl_16140</name>
</gene>